<evidence type="ECO:0000313" key="8">
    <source>
        <dbReference type="EMBL" id="KAH9639115.1"/>
    </source>
</evidence>
<dbReference type="SUPFAM" id="SSF50494">
    <property type="entry name" value="Trypsin-like serine proteases"/>
    <property type="match status" value="1"/>
</dbReference>
<dbReference type="CDD" id="cd00190">
    <property type="entry name" value="Tryp_SPc"/>
    <property type="match status" value="1"/>
</dbReference>
<dbReference type="InterPro" id="IPR043504">
    <property type="entry name" value="Peptidase_S1_PA_chymotrypsin"/>
</dbReference>
<dbReference type="AlphaFoldDB" id="A0A922MKS3"/>
<proteinExistence type="predicted"/>
<organism evidence="8 9">
    <name type="scientific">Spodoptera exigua</name>
    <name type="common">Beet armyworm</name>
    <name type="synonym">Noctua fulgens</name>
    <dbReference type="NCBI Taxonomy" id="7107"/>
    <lineage>
        <taxon>Eukaryota</taxon>
        <taxon>Metazoa</taxon>
        <taxon>Ecdysozoa</taxon>
        <taxon>Arthropoda</taxon>
        <taxon>Hexapoda</taxon>
        <taxon>Insecta</taxon>
        <taxon>Pterygota</taxon>
        <taxon>Neoptera</taxon>
        <taxon>Endopterygota</taxon>
        <taxon>Lepidoptera</taxon>
        <taxon>Glossata</taxon>
        <taxon>Ditrysia</taxon>
        <taxon>Noctuoidea</taxon>
        <taxon>Noctuidae</taxon>
        <taxon>Amphipyrinae</taxon>
        <taxon>Spodoptera</taxon>
    </lineage>
</organism>
<sequence>MEFLKVIFLFIATTSFVFGVPLPPSDHQPFIIGGEDAPEGSAPYTVALIFGERVMFQLCGASLISRRLMLTAAHCIESFIADDGGLLKTLHSRVGSNQWNSGGTMVYLKGYHMHPQWDSINIKYDTAVLVTREPVHLTDRVTLISLSYEFIEGNERSFVAGWGRTGPRFEENVIGDSGSALVRLSTMQQIGIVSWGYNCAVGAPDVHVRIYGIKDFLESTMALYED</sequence>
<dbReference type="SMART" id="SM00020">
    <property type="entry name" value="Tryp_SPc"/>
    <property type="match status" value="1"/>
</dbReference>
<dbReference type="PANTHER" id="PTHR24276">
    <property type="entry name" value="POLYSERASE-RELATED"/>
    <property type="match status" value="1"/>
</dbReference>
<evidence type="ECO:0000313" key="9">
    <source>
        <dbReference type="Proteomes" id="UP000814243"/>
    </source>
</evidence>
<evidence type="ECO:0000256" key="5">
    <source>
        <dbReference type="ARBA" id="ARBA00023157"/>
    </source>
</evidence>
<accession>A0A922MKS3</accession>
<keyword evidence="1" id="KW-0645">Protease</keyword>
<evidence type="ECO:0000256" key="1">
    <source>
        <dbReference type="ARBA" id="ARBA00022670"/>
    </source>
</evidence>
<dbReference type="PROSITE" id="PS50240">
    <property type="entry name" value="TRYPSIN_DOM"/>
    <property type="match status" value="1"/>
</dbReference>
<dbReference type="Proteomes" id="UP000814243">
    <property type="component" value="Unassembled WGS sequence"/>
</dbReference>
<gene>
    <name evidence="8" type="ORF">HF086_018183</name>
</gene>
<dbReference type="InterPro" id="IPR001254">
    <property type="entry name" value="Trypsin_dom"/>
</dbReference>
<dbReference type="EMBL" id="JACEFF010000353">
    <property type="protein sequence ID" value="KAH9639115.1"/>
    <property type="molecule type" value="Genomic_DNA"/>
</dbReference>
<name>A0A922MKS3_SPOEX</name>
<dbReference type="PROSITE" id="PS00134">
    <property type="entry name" value="TRYPSIN_HIS"/>
    <property type="match status" value="1"/>
</dbReference>
<reference evidence="8" key="1">
    <citation type="journal article" date="2021" name="G3 (Bethesda)">
        <title>Genome and transcriptome analysis of the beet armyworm Spodoptera exigua reveals targets for pest control. .</title>
        <authorList>
            <person name="Simon S."/>
            <person name="Breeschoten T."/>
            <person name="Jansen H.J."/>
            <person name="Dirks R.P."/>
            <person name="Schranz M.E."/>
            <person name="Ros V.I.D."/>
        </authorList>
    </citation>
    <scope>NUCLEOTIDE SEQUENCE</scope>
    <source>
        <strain evidence="8">TB_SE_WUR_2020</strain>
    </source>
</reference>
<evidence type="ECO:0000256" key="3">
    <source>
        <dbReference type="ARBA" id="ARBA00022825"/>
    </source>
</evidence>
<dbReference type="GO" id="GO:0006508">
    <property type="term" value="P:proteolysis"/>
    <property type="evidence" value="ECO:0007669"/>
    <property type="project" value="UniProtKB-KW"/>
</dbReference>
<dbReference type="Gene3D" id="2.40.10.10">
    <property type="entry name" value="Trypsin-like serine proteases"/>
    <property type="match status" value="3"/>
</dbReference>
<keyword evidence="2" id="KW-0378">Hydrolase</keyword>
<dbReference type="InterPro" id="IPR018114">
    <property type="entry name" value="TRYPSIN_HIS"/>
</dbReference>
<dbReference type="GO" id="GO:0004252">
    <property type="term" value="F:serine-type endopeptidase activity"/>
    <property type="evidence" value="ECO:0007669"/>
    <property type="project" value="InterPro"/>
</dbReference>
<evidence type="ECO:0000256" key="4">
    <source>
        <dbReference type="ARBA" id="ARBA00023145"/>
    </source>
</evidence>
<comment type="caution">
    <text evidence="8">The sequence shown here is derived from an EMBL/GenBank/DDBJ whole genome shotgun (WGS) entry which is preliminary data.</text>
</comment>
<feature type="chain" id="PRO_5037494959" description="Peptidase S1 domain-containing protein" evidence="6">
    <location>
        <begin position="20"/>
        <end position="226"/>
    </location>
</feature>
<feature type="signal peptide" evidence="6">
    <location>
        <begin position="1"/>
        <end position="19"/>
    </location>
</feature>
<keyword evidence="4" id="KW-0865">Zymogen</keyword>
<keyword evidence="6" id="KW-0732">Signal</keyword>
<keyword evidence="5" id="KW-1015">Disulfide bond</keyword>
<evidence type="ECO:0000256" key="6">
    <source>
        <dbReference type="SAM" id="SignalP"/>
    </source>
</evidence>
<dbReference type="InterPro" id="IPR050430">
    <property type="entry name" value="Peptidase_S1"/>
</dbReference>
<feature type="domain" description="Peptidase S1" evidence="7">
    <location>
        <begin position="31"/>
        <end position="222"/>
    </location>
</feature>
<keyword evidence="3" id="KW-0720">Serine protease</keyword>
<dbReference type="InterPro" id="IPR009003">
    <property type="entry name" value="Peptidase_S1_PA"/>
</dbReference>
<dbReference type="PANTHER" id="PTHR24276:SF97">
    <property type="entry name" value="GH13245P2-RELATED"/>
    <property type="match status" value="1"/>
</dbReference>
<protein>
    <recommendedName>
        <fullName evidence="7">Peptidase S1 domain-containing protein</fullName>
    </recommendedName>
</protein>
<dbReference type="Pfam" id="PF00089">
    <property type="entry name" value="Trypsin"/>
    <property type="match status" value="2"/>
</dbReference>
<evidence type="ECO:0000256" key="2">
    <source>
        <dbReference type="ARBA" id="ARBA00022801"/>
    </source>
</evidence>
<evidence type="ECO:0000259" key="7">
    <source>
        <dbReference type="PROSITE" id="PS50240"/>
    </source>
</evidence>